<dbReference type="Proteomes" id="UP000266841">
    <property type="component" value="Unassembled WGS sequence"/>
</dbReference>
<evidence type="ECO:0000313" key="3">
    <source>
        <dbReference type="Proteomes" id="UP000266841"/>
    </source>
</evidence>
<proteinExistence type="predicted"/>
<accession>K0T5X6</accession>
<evidence type="ECO:0000313" key="2">
    <source>
        <dbReference type="EMBL" id="EJK74168.1"/>
    </source>
</evidence>
<comment type="caution">
    <text evidence="2">The sequence shown here is derived from an EMBL/GenBank/DDBJ whole genome shotgun (WGS) entry which is preliminary data.</text>
</comment>
<name>K0T5X6_THAOC</name>
<dbReference type="EMBL" id="AGNL01003902">
    <property type="protein sequence ID" value="EJK74168.1"/>
    <property type="molecule type" value="Genomic_DNA"/>
</dbReference>
<sequence>MGGGVEDRRTIELDVKRPADHDGATPDARNRAATKLWTISSSTNYVAVSSISAVAFAEKLLKTWARHAASGDLGATISPLANTDRKGGAFPFMHRQFLRAGGVTAATCNSALKLSRTHYLRSTKREAAYAANTNHSKYDPITLINAELAGASAMPMRDMARSNS</sequence>
<gene>
    <name evidence="2" type="ORF">THAOC_04172</name>
</gene>
<feature type="region of interest" description="Disordered" evidence="1">
    <location>
        <begin position="1"/>
        <end position="28"/>
    </location>
</feature>
<keyword evidence="3" id="KW-1185">Reference proteome</keyword>
<organism evidence="2 3">
    <name type="scientific">Thalassiosira oceanica</name>
    <name type="common">Marine diatom</name>
    <dbReference type="NCBI Taxonomy" id="159749"/>
    <lineage>
        <taxon>Eukaryota</taxon>
        <taxon>Sar</taxon>
        <taxon>Stramenopiles</taxon>
        <taxon>Ochrophyta</taxon>
        <taxon>Bacillariophyta</taxon>
        <taxon>Coscinodiscophyceae</taxon>
        <taxon>Thalassiosirophycidae</taxon>
        <taxon>Thalassiosirales</taxon>
        <taxon>Thalassiosiraceae</taxon>
        <taxon>Thalassiosira</taxon>
    </lineage>
</organism>
<dbReference type="AlphaFoldDB" id="K0T5X6"/>
<reference evidence="2 3" key="1">
    <citation type="journal article" date="2012" name="Genome Biol.">
        <title>Genome and low-iron response of an oceanic diatom adapted to chronic iron limitation.</title>
        <authorList>
            <person name="Lommer M."/>
            <person name="Specht M."/>
            <person name="Roy A.S."/>
            <person name="Kraemer L."/>
            <person name="Andreson R."/>
            <person name="Gutowska M.A."/>
            <person name="Wolf J."/>
            <person name="Bergner S.V."/>
            <person name="Schilhabel M.B."/>
            <person name="Klostermeier U.C."/>
            <person name="Beiko R.G."/>
            <person name="Rosenstiel P."/>
            <person name="Hippler M."/>
            <person name="Laroche J."/>
        </authorList>
    </citation>
    <scope>NUCLEOTIDE SEQUENCE [LARGE SCALE GENOMIC DNA]</scope>
    <source>
        <strain evidence="2 3">CCMP1005</strain>
    </source>
</reference>
<protein>
    <submittedName>
        <fullName evidence="2">Uncharacterized protein</fullName>
    </submittedName>
</protein>
<evidence type="ECO:0000256" key="1">
    <source>
        <dbReference type="SAM" id="MobiDB-lite"/>
    </source>
</evidence>